<evidence type="ECO:0000313" key="2">
    <source>
        <dbReference type="Proteomes" id="UP000028582"/>
    </source>
</evidence>
<organism evidence="1 2">
    <name type="scientific">Phytophthora nicotianae P1976</name>
    <dbReference type="NCBI Taxonomy" id="1317066"/>
    <lineage>
        <taxon>Eukaryota</taxon>
        <taxon>Sar</taxon>
        <taxon>Stramenopiles</taxon>
        <taxon>Oomycota</taxon>
        <taxon>Peronosporomycetes</taxon>
        <taxon>Peronosporales</taxon>
        <taxon>Peronosporaceae</taxon>
        <taxon>Phytophthora</taxon>
    </lineage>
</organism>
<dbReference type="EMBL" id="ANJA01001834">
    <property type="protein sequence ID" value="ETO74005.1"/>
    <property type="molecule type" value="Genomic_DNA"/>
</dbReference>
<comment type="caution">
    <text evidence="1">The sequence shown here is derived from an EMBL/GenBank/DDBJ whole genome shotgun (WGS) entry which is preliminary data.</text>
</comment>
<dbReference type="Proteomes" id="UP000028582">
    <property type="component" value="Unassembled WGS sequence"/>
</dbReference>
<accession>A0A081A544</accession>
<name>A0A081A544_PHYNI</name>
<proteinExistence type="predicted"/>
<reference evidence="1 2" key="1">
    <citation type="submission" date="2013-11" db="EMBL/GenBank/DDBJ databases">
        <title>The Genome Sequence of Phytophthora parasitica P1976.</title>
        <authorList>
            <consortium name="The Broad Institute Genomics Platform"/>
            <person name="Russ C."/>
            <person name="Tyler B."/>
            <person name="Panabieres F."/>
            <person name="Shan W."/>
            <person name="Tripathy S."/>
            <person name="Grunwald N."/>
            <person name="Machado M."/>
            <person name="Johnson C.S."/>
            <person name="Walker B."/>
            <person name="Young S."/>
            <person name="Zeng Q."/>
            <person name="Gargeya S."/>
            <person name="Fitzgerald M."/>
            <person name="Haas B."/>
            <person name="Abouelleil A."/>
            <person name="Allen A.W."/>
            <person name="Alvarado L."/>
            <person name="Arachchi H.M."/>
            <person name="Berlin A.M."/>
            <person name="Chapman S.B."/>
            <person name="Gainer-Dewar J."/>
            <person name="Goldberg J."/>
            <person name="Griggs A."/>
            <person name="Gujja S."/>
            <person name="Hansen M."/>
            <person name="Howarth C."/>
            <person name="Imamovic A."/>
            <person name="Ireland A."/>
            <person name="Larimer J."/>
            <person name="McCowan C."/>
            <person name="Murphy C."/>
            <person name="Pearson M."/>
            <person name="Poon T.W."/>
            <person name="Priest M."/>
            <person name="Roberts A."/>
            <person name="Saif S."/>
            <person name="Shea T."/>
            <person name="Sisk P."/>
            <person name="Sykes S."/>
            <person name="Wortman J."/>
            <person name="Nusbaum C."/>
            <person name="Birren B."/>
        </authorList>
    </citation>
    <scope>NUCLEOTIDE SEQUENCE [LARGE SCALE GENOMIC DNA]</scope>
    <source>
        <strain evidence="1 2">P1976</strain>
    </source>
</reference>
<sequence>MSSRASGGSRSTVPFRKRAKRVDKKETVYIRVCEKLGEDTAEMIRNDWDQMNTGQGGSEWEQSEGIVIQLLQQGLSEREIRAIIPVVVAALQDCGKHRR</sequence>
<dbReference type="AlphaFoldDB" id="A0A081A544"/>
<protein>
    <submittedName>
        <fullName evidence="1">Uncharacterized protein</fullName>
    </submittedName>
</protein>
<evidence type="ECO:0000313" key="1">
    <source>
        <dbReference type="EMBL" id="ETO74005.1"/>
    </source>
</evidence>
<gene>
    <name evidence="1" type="ORF">F444_10131</name>
</gene>